<dbReference type="InterPro" id="IPR036779">
    <property type="entry name" value="LysM_dom_sf"/>
</dbReference>
<keyword evidence="1" id="KW-0472">Membrane</keyword>
<reference evidence="3 4" key="1">
    <citation type="submission" date="2018-05" db="EMBL/GenBank/DDBJ databases">
        <title>Draft Genome Sequence of Arthrobacter cumminsii IME1328, Isolated from a Patient Who Suffered from Foot Ulcers in China.</title>
        <authorList>
            <person name="Li M."/>
            <person name="Jiang Z."/>
            <person name="Sun Q."/>
            <person name="Tong Y."/>
        </authorList>
    </citation>
    <scope>NUCLEOTIDE SEQUENCE [LARGE SCALE GENOMIC DNA]</scope>
    <source>
        <strain evidence="3 4">IME1328</strain>
    </source>
</reference>
<dbReference type="InterPro" id="IPR018392">
    <property type="entry name" value="LysM"/>
</dbReference>
<comment type="caution">
    <text evidence="3">The sequence shown here is derived from an EMBL/GenBank/DDBJ whole genome shotgun (WGS) entry which is preliminary data.</text>
</comment>
<keyword evidence="4" id="KW-1185">Reference proteome</keyword>
<evidence type="ECO:0000313" key="3">
    <source>
        <dbReference type="EMBL" id="PWI27112.1"/>
    </source>
</evidence>
<organism evidence="3 4">
    <name type="scientific">Pseudoglutamicibacter cumminsii</name>
    <dbReference type="NCBI Taxonomy" id="156979"/>
    <lineage>
        <taxon>Bacteria</taxon>
        <taxon>Bacillati</taxon>
        <taxon>Actinomycetota</taxon>
        <taxon>Actinomycetes</taxon>
        <taxon>Micrococcales</taxon>
        <taxon>Micrococcaceae</taxon>
        <taxon>Pseudoglutamicibacter</taxon>
    </lineage>
</organism>
<feature type="domain" description="LysM" evidence="2">
    <location>
        <begin position="89"/>
        <end position="137"/>
    </location>
</feature>
<accession>A0ABX5L3I8</accession>
<dbReference type="PROSITE" id="PS51782">
    <property type="entry name" value="LYSM"/>
    <property type="match status" value="1"/>
</dbReference>
<proteinExistence type="predicted"/>
<evidence type="ECO:0000256" key="1">
    <source>
        <dbReference type="SAM" id="Phobius"/>
    </source>
</evidence>
<evidence type="ECO:0000313" key="4">
    <source>
        <dbReference type="Proteomes" id="UP000245514"/>
    </source>
</evidence>
<name>A0ABX5L3I8_9MICC</name>
<gene>
    <name evidence="3" type="ORF">CAY35_09000</name>
</gene>
<dbReference type="SUPFAM" id="SSF54106">
    <property type="entry name" value="LysM domain"/>
    <property type="match status" value="1"/>
</dbReference>
<dbReference type="CDD" id="cd00118">
    <property type="entry name" value="LysM"/>
    <property type="match status" value="1"/>
</dbReference>
<dbReference type="Proteomes" id="UP000245514">
    <property type="component" value="Unassembled WGS sequence"/>
</dbReference>
<dbReference type="EMBL" id="QFWG01000015">
    <property type="protein sequence ID" value="PWI27112.1"/>
    <property type="molecule type" value="Genomic_DNA"/>
</dbReference>
<feature type="transmembrane region" description="Helical" evidence="1">
    <location>
        <begin position="48"/>
        <end position="70"/>
    </location>
</feature>
<evidence type="ECO:0000259" key="2">
    <source>
        <dbReference type="PROSITE" id="PS51782"/>
    </source>
</evidence>
<protein>
    <submittedName>
        <fullName evidence="3">Peptidoglycan-binding protein</fullName>
    </submittedName>
</protein>
<dbReference type="Gene3D" id="3.10.350.10">
    <property type="entry name" value="LysM domain"/>
    <property type="match status" value="1"/>
</dbReference>
<dbReference type="Pfam" id="PF01476">
    <property type="entry name" value="LysM"/>
    <property type="match status" value="1"/>
</dbReference>
<keyword evidence="1" id="KW-1133">Transmembrane helix</keyword>
<sequence>MTMLNSSERTINPAAANAACVDVTSVDVAEVRANESSAAVRLTRRGRFLFFGLPTVALIVGMFLMLSALLQPAQATTGEAVTAQGDRLVEVTVAHGDTLWAIAEHYAPERDVRDTVALIHKHNSFDGALVPGQKIVVPVSY</sequence>
<keyword evidence="1" id="KW-0812">Transmembrane</keyword>